<feature type="signal peptide" evidence="7">
    <location>
        <begin position="1"/>
        <end position="20"/>
    </location>
</feature>
<dbReference type="CDD" id="cd00057">
    <property type="entry name" value="FA58C"/>
    <property type="match status" value="1"/>
</dbReference>
<evidence type="ECO:0000313" key="9">
    <source>
        <dbReference type="Proteomes" id="UP000694845"/>
    </source>
</evidence>
<dbReference type="OMA" id="FIDASCC"/>
<dbReference type="GO" id="GO:0038023">
    <property type="term" value="F:signaling receptor activity"/>
    <property type="evidence" value="ECO:0007669"/>
    <property type="project" value="TreeGrafter"/>
</dbReference>
<keyword evidence="6" id="KW-1015">Disulfide bond</keyword>
<dbReference type="InterPro" id="IPR000421">
    <property type="entry name" value="FA58C"/>
</dbReference>
<accession>A0A8B7Z896</accession>
<keyword evidence="9" id="KW-1185">Reference proteome</keyword>
<evidence type="ECO:0000313" key="10">
    <source>
        <dbReference type="RefSeq" id="XP_022099496.1"/>
    </source>
</evidence>
<dbReference type="SMART" id="SM00231">
    <property type="entry name" value="FA58C"/>
    <property type="match status" value="1"/>
</dbReference>
<keyword evidence="7" id="KW-0732">Signal</keyword>
<dbReference type="GO" id="GO:0005576">
    <property type="term" value="C:extracellular region"/>
    <property type="evidence" value="ECO:0007669"/>
    <property type="project" value="UniProtKB-SubCell"/>
</dbReference>
<dbReference type="InterPro" id="IPR050633">
    <property type="entry name" value="Neuropilin_MCO_CoagFactor"/>
</dbReference>
<sequence length="264" mass="28891">MDTTGAQILVLSTMTVLVTCHQFCFVGTQDNPQSGTPATWFLPYKHHCQCTAISFGGVYMSASSYRQVAPHYMDEPFLSEDPAEIQAYFNCGRTEKRPVGPGPETVECTTVVCSSPLGMEDGTIPNARISASSSASWAPAHGARLNWNSRWAPRRDAGSWIEVNLGESTMVSGVITQGNPPRRQKPTYVTGYKVSYKNLSSSSRVYVTGGDGNITVFTGNMDSDTPVCNLFDKSVETTIVRIEPIEWCRGVRLRLELLGCRLGD</sequence>
<dbReference type="GO" id="GO:0012505">
    <property type="term" value="C:endomembrane system"/>
    <property type="evidence" value="ECO:0007669"/>
    <property type="project" value="UniProtKB-SubCell"/>
</dbReference>
<dbReference type="GO" id="GO:0007155">
    <property type="term" value="P:cell adhesion"/>
    <property type="evidence" value="ECO:0007669"/>
    <property type="project" value="UniProtKB-KW"/>
</dbReference>
<comment type="subcellular location">
    <subcellularLocation>
        <location evidence="1">Endomembrane system</location>
        <topology evidence="1">Peripheral membrane protein</topology>
    </subcellularLocation>
    <subcellularLocation>
        <location evidence="2">Secreted</location>
    </subcellularLocation>
</comment>
<dbReference type="PANTHER" id="PTHR46806:SF5">
    <property type="entry name" value="F5_8 TYPE C DOMAIN-CONTAINING PROTEIN"/>
    <property type="match status" value="1"/>
</dbReference>
<dbReference type="RefSeq" id="XP_022099496.1">
    <property type="nucleotide sequence ID" value="XM_022243804.1"/>
</dbReference>
<evidence type="ECO:0000256" key="3">
    <source>
        <dbReference type="ARBA" id="ARBA00022525"/>
    </source>
</evidence>
<dbReference type="PANTHER" id="PTHR46806">
    <property type="entry name" value="F5/8 TYPE C DOMAIN-CONTAINING PROTEIN"/>
    <property type="match status" value="1"/>
</dbReference>
<feature type="chain" id="PRO_5034933906" evidence="7">
    <location>
        <begin position="21"/>
        <end position="264"/>
    </location>
</feature>
<evidence type="ECO:0000256" key="1">
    <source>
        <dbReference type="ARBA" id="ARBA00004184"/>
    </source>
</evidence>
<dbReference type="SUPFAM" id="SSF49785">
    <property type="entry name" value="Galactose-binding domain-like"/>
    <property type="match status" value="1"/>
</dbReference>
<dbReference type="PROSITE" id="PS50022">
    <property type="entry name" value="FA58C_3"/>
    <property type="match status" value="1"/>
</dbReference>
<keyword evidence="3" id="KW-0964">Secreted</keyword>
<name>A0A8B7Z896_ACAPL</name>
<evidence type="ECO:0000256" key="2">
    <source>
        <dbReference type="ARBA" id="ARBA00004613"/>
    </source>
</evidence>
<evidence type="ECO:0000256" key="7">
    <source>
        <dbReference type="SAM" id="SignalP"/>
    </source>
</evidence>
<evidence type="ECO:0000259" key="8">
    <source>
        <dbReference type="PROSITE" id="PS50022"/>
    </source>
</evidence>
<dbReference type="Proteomes" id="UP000694845">
    <property type="component" value="Unplaced"/>
</dbReference>
<evidence type="ECO:0000256" key="4">
    <source>
        <dbReference type="ARBA" id="ARBA00022889"/>
    </source>
</evidence>
<dbReference type="GeneID" id="110984020"/>
<proteinExistence type="predicted"/>
<dbReference type="Gene3D" id="2.60.120.260">
    <property type="entry name" value="Galactose-binding domain-like"/>
    <property type="match status" value="1"/>
</dbReference>
<dbReference type="Pfam" id="PF00754">
    <property type="entry name" value="F5_F8_type_C"/>
    <property type="match status" value="1"/>
</dbReference>
<dbReference type="GO" id="GO:0005886">
    <property type="term" value="C:plasma membrane"/>
    <property type="evidence" value="ECO:0007669"/>
    <property type="project" value="TreeGrafter"/>
</dbReference>
<evidence type="ECO:0000256" key="5">
    <source>
        <dbReference type="ARBA" id="ARBA00023136"/>
    </source>
</evidence>
<evidence type="ECO:0000256" key="6">
    <source>
        <dbReference type="ARBA" id="ARBA00023157"/>
    </source>
</evidence>
<reference evidence="10" key="1">
    <citation type="submission" date="2025-08" db="UniProtKB">
        <authorList>
            <consortium name="RefSeq"/>
        </authorList>
    </citation>
    <scope>IDENTIFICATION</scope>
</reference>
<dbReference type="PROSITE" id="PS01286">
    <property type="entry name" value="FA58C_2"/>
    <property type="match status" value="1"/>
</dbReference>
<dbReference type="InterPro" id="IPR008979">
    <property type="entry name" value="Galactose-bd-like_sf"/>
</dbReference>
<organism evidence="9 10">
    <name type="scientific">Acanthaster planci</name>
    <name type="common">Crown-of-thorns starfish</name>
    <dbReference type="NCBI Taxonomy" id="133434"/>
    <lineage>
        <taxon>Eukaryota</taxon>
        <taxon>Metazoa</taxon>
        <taxon>Echinodermata</taxon>
        <taxon>Eleutherozoa</taxon>
        <taxon>Asterozoa</taxon>
        <taxon>Asteroidea</taxon>
        <taxon>Valvatacea</taxon>
        <taxon>Valvatida</taxon>
        <taxon>Acanthasteridae</taxon>
        <taxon>Acanthaster</taxon>
    </lineage>
</organism>
<protein>
    <submittedName>
        <fullName evidence="10">EGF-like repeat and discoidin I-like domain-containing protein 3</fullName>
    </submittedName>
</protein>
<dbReference type="KEGG" id="aplc:110984020"/>
<gene>
    <name evidence="10" type="primary">LOC110984020</name>
</gene>
<keyword evidence="5" id="KW-0472">Membrane</keyword>
<feature type="domain" description="F5/8 type C" evidence="8">
    <location>
        <begin position="113"/>
        <end position="260"/>
    </location>
</feature>
<keyword evidence="4" id="KW-0130">Cell adhesion</keyword>
<dbReference type="AlphaFoldDB" id="A0A8B7Z896"/>